<sequence>MSKFLHTEVKAGGRMLASDILDLTFFPTGMILMTNGSWTDGRGGWYICDGQEKTLPDGSKTRTPDLRNKFIRGDTAGGGTGGNDSVSITLGVNELPNHNHSLSELTIESGGGHGHANGVTATIADSTGTHAHDSGNLVAADTGGSHAHPATSVTITGGSHTHSVSGGTTSGGGTHGHTITDPKHKHGVYCAGNDTSPGALENRAHSSVLGYTEEAATGITIADTTGAHTHTLSNANAAAESPTHTHDGSISSSGAHGHSIGGTTGNVGSAHSHTVTIGGTIGGTDGTHSHTVSGSTIGATGNGLPFLVATIPSYYTVIYIIKIV</sequence>
<feature type="compositionally biased region" description="Low complexity" evidence="1">
    <location>
        <begin position="155"/>
        <end position="167"/>
    </location>
</feature>
<dbReference type="EMBL" id="BGZN01000010">
    <property type="protein sequence ID" value="GBR73368.1"/>
    <property type="molecule type" value="Genomic_DNA"/>
</dbReference>
<proteinExistence type="predicted"/>
<feature type="region of interest" description="Disordered" evidence="1">
    <location>
        <begin position="155"/>
        <end position="174"/>
    </location>
</feature>
<dbReference type="AlphaFoldDB" id="A0A388TAS8"/>
<reference evidence="2 3" key="1">
    <citation type="journal article" date="2019" name="ISME J.">
        <title>Genome analyses of uncultured TG2/ZB3 bacteria in 'Margulisbacteria' specifically attached to ectosymbiotic spirochetes of protists in the termite gut.</title>
        <authorList>
            <person name="Utami Y.D."/>
            <person name="Kuwahara H."/>
            <person name="Igai K."/>
            <person name="Murakami T."/>
            <person name="Sugaya K."/>
            <person name="Morikawa T."/>
            <person name="Nagura Y."/>
            <person name="Yuki M."/>
            <person name="Deevong P."/>
            <person name="Inoue T."/>
            <person name="Kihara K."/>
            <person name="Lo N."/>
            <person name="Yamada A."/>
            <person name="Ohkuma M."/>
            <person name="Hongoh Y."/>
        </authorList>
    </citation>
    <scope>NUCLEOTIDE SEQUENCE [LARGE SCALE GENOMIC DNA]</scope>
    <source>
        <strain evidence="2">NkOx7-01</strain>
    </source>
</reference>
<evidence type="ECO:0000313" key="2">
    <source>
        <dbReference type="EMBL" id="GBR73368.1"/>
    </source>
</evidence>
<feature type="region of interest" description="Disordered" evidence="1">
    <location>
        <begin position="237"/>
        <end position="287"/>
    </location>
</feature>
<gene>
    <name evidence="2" type="ORF">NO1_0761</name>
</gene>
<accession>A0A388TAS8</accession>
<evidence type="ECO:0000313" key="3">
    <source>
        <dbReference type="Proteomes" id="UP000269352"/>
    </source>
</evidence>
<name>A0A388TAS8_TERA1</name>
<protein>
    <submittedName>
        <fullName evidence="2">Phage tail fiber protein</fullName>
    </submittedName>
</protein>
<dbReference type="Proteomes" id="UP000269352">
    <property type="component" value="Unassembled WGS sequence"/>
</dbReference>
<keyword evidence="3" id="KW-1185">Reference proteome</keyword>
<evidence type="ECO:0000256" key="1">
    <source>
        <dbReference type="SAM" id="MobiDB-lite"/>
    </source>
</evidence>
<organism evidence="2 3">
    <name type="scientific">Termititenax aidoneus</name>
    <dbReference type="NCBI Taxonomy" id="2218524"/>
    <lineage>
        <taxon>Bacteria</taxon>
        <taxon>Bacillati</taxon>
        <taxon>Candidatus Margulisiibacteriota</taxon>
        <taxon>Candidatus Termititenacia</taxon>
        <taxon>Candidatus Termititenacales</taxon>
        <taxon>Candidatus Termititenacaceae</taxon>
        <taxon>Candidatus Termititenax</taxon>
    </lineage>
</organism>
<comment type="caution">
    <text evidence="2">The sequence shown here is derived from an EMBL/GenBank/DDBJ whole genome shotgun (WGS) entry which is preliminary data.</text>
</comment>
<feature type="compositionally biased region" description="Low complexity" evidence="1">
    <location>
        <begin position="248"/>
        <end position="258"/>
    </location>
</feature>